<sequence>MFPTTSPQPGCMSSLVGFILVAVPDDRLVQRQRILAVHRLYRPSAPVQLSSTCTKQDGFPWPSRVVSGSQFPSEAPALY</sequence>
<evidence type="ECO:0000313" key="2">
    <source>
        <dbReference type="Proteomes" id="UP000298030"/>
    </source>
</evidence>
<evidence type="ECO:0000313" key="1">
    <source>
        <dbReference type="EMBL" id="TEB33706.1"/>
    </source>
</evidence>
<dbReference type="EMBL" id="QPFP01000011">
    <property type="protein sequence ID" value="TEB33706.1"/>
    <property type="molecule type" value="Genomic_DNA"/>
</dbReference>
<proteinExistence type="predicted"/>
<protein>
    <submittedName>
        <fullName evidence="1">Uncharacterized protein</fullName>
    </submittedName>
</protein>
<comment type="caution">
    <text evidence="1">The sequence shown here is derived from an EMBL/GenBank/DDBJ whole genome shotgun (WGS) entry which is preliminary data.</text>
</comment>
<gene>
    <name evidence="1" type="ORF">FA13DRAFT_1729980</name>
</gene>
<dbReference type="AlphaFoldDB" id="A0A4Y7THR2"/>
<dbReference type="Proteomes" id="UP000298030">
    <property type="component" value="Unassembled WGS sequence"/>
</dbReference>
<keyword evidence="2" id="KW-1185">Reference proteome</keyword>
<organism evidence="1 2">
    <name type="scientific">Coprinellus micaceus</name>
    <name type="common">Glistening ink-cap mushroom</name>
    <name type="synonym">Coprinus micaceus</name>
    <dbReference type="NCBI Taxonomy" id="71717"/>
    <lineage>
        <taxon>Eukaryota</taxon>
        <taxon>Fungi</taxon>
        <taxon>Dikarya</taxon>
        <taxon>Basidiomycota</taxon>
        <taxon>Agaricomycotina</taxon>
        <taxon>Agaricomycetes</taxon>
        <taxon>Agaricomycetidae</taxon>
        <taxon>Agaricales</taxon>
        <taxon>Agaricineae</taxon>
        <taxon>Psathyrellaceae</taxon>
        <taxon>Coprinellus</taxon>
    </lineage>
</organism>
<reference evidence="1 2" key="1">
    <citation type="journal article" date="2019" name="Nat. Ecol. Evol.">
        <title>Megaphylogeny resolves global patterns of mushroom evolution.</title>
        <authorList>
            <person name="Varga T."/>
            <person name="Krizsan K."/>
            <person name="Foldi C."/>
            <person name="Dima B."/>
            <person name="Sanchez-Garcia M."/>
            <person name="Sanchez-Ramirez S."/>
            <person name="Szollosi G.J."/>
            <person name="Szarkandi J.G."/>
            <person name="Papp V."/>
            <person name="Albert L."/>
            <person name="Andreopoulos W."/>
            <person name="Angelini C."/>
            <person name="Antonin V."/>
            <person name="Barry K.W."/>
            <person name="Bougher N.L."/>
            <person name="Buchanan P."/>
            <person name="Buyck B."/>
            <person name="Bense V."/>
            <person name="Catcheside P."/>
            <person name="Chovatia M."/>
            <person name="Cooper J."/>
            <person name="Damon W."/>
            <person name="Desjardin D."/>
            <person name="Finy P."/>
            <person name="Geml J."/>
            <person name="Haridas S."/>
            <person name="Hughes K."/>
            <person name="Justo A."/>
            <person name="Karasinski D."/>
            <person name="Kautmanova I."/>
            <person name="Kiss B."/>
            <person name="Kocsube S."/>
            <person name="Kotiranta H."/>
            <person name="LaButti K.M."/>
            <person name="Lechner B.E."/>
            <person name="Liimatainen K."/>
            <person name="Lipzen A."/>
            <person name="Lukacs Z."/>
            <person name="Mihaltcheva S."/>
            <person name="Morgado L.N."/>
            <person name="Niskanen T."/>
            <person name="Noordeloos M.E."/>
            <person name="Ohm R.A."/>
            <person name="Ortiz-Santana B."/>
            <person name="Ovrebo C."/>
            <person name="Racz N."/>
            <person name="Riley R."/>
            <person name="Savchenko A."/>
            <person name="Shiryaev A."/>
            <person name="Soop K."/>
            <person name="Spirin V."/>
            <person name="Szebenyi C."/>
            <person name="Tomsovsky M."/>
            <person name="Tulloss R.E."/>
            <person name="Uehling J."/>
            <person name="Grigoriev I.V."/>
            <person name="Vagvolgyi C."/>
            <person name="Papp T."/>
            <person name="Martin F.M."/>
            <person name="Miettinen O."/>
            <person name="Hibbett D.S."/>
            <person name="Nagy L.G."/>
        </authorList>
    </citation>
    <scope>NUCLEOTIDE SEQUENCE [LARGE SCALE GENOMIC DNA]</scope>
    <source>
        <strain evidence="1 2">FP101781</strain>
    </source>
</reference>
<name>A0A4Y7THR2_COPMI</name>
<accession>A0A4Y7THR2</accession>